<accession>B4I0L0</accession>
<gene>
    <name evidence="2" type="primary">Dsec\GM12625</name>
    <name evidence="2" type="ORF">Dsec_GM12625</name>
</gene>
<reference evidence="2 3" key="1">
    <citation type="journal article" date="2007" name="Nature">
        <title>Evolution of genes and genomes on the Drosophila phylogeny.</title>
        <authorList>
            <consortium name="Drosophila 12 Genomes Consortium"/>
            <person name="Clark A.G."/>
            <person name="Eisen M.B."/>
            <person name="Smith D.R."/>
            <person name="Bergman C.M."/>
            <person name="Oliver B."/>
            <person name="Markow T.A."/>
            <person name="Kaufman T.C."/>
            <person name="Kellis M."/>
            <person name="Gelbart W."/>
            <person name="Iyer V.N."/>
            <person name="Pollard D.A."/>
            <person name="Sackton T.B."/>
            <person name="Larracuente A.M."/>
            <person name="Singh N.D."/>
            <person name="Abad J.P."/>
            <person name="Abt D.N."/>
            <person name="Adryan B."/>
            <person name="Aguade M."/>
            <person name="Akashi H."/>
            <person name="Anderson W.W."/>
            <person name="Aquadro C.F."/>
            <person name="Ardell D.H."/>
            <person name="Arguello R."/>
            <person name="Artieri C.G."/>
            <person name="Barbash D.A."/>
            <person name="Barker D."/>
            <person name="Barsanti P."/>
            <person name="Batterham P."/>
            <person name="Batzoglou S."/>
            <person name="Begun D."/>
            <person name="Bhutkar A."/>
            <person name="Blanco E."/>
            <person name="Bosak S.A."/>
            <person name="Bradley R.K."/>
            <person name="Brand A.D."/>
            <person name="Brent M.R."/>
            <person name="Brooks A.N."/>
            <person name="Brown R.H."/>
            <person name="Butlin R.K."/>
            <person name="Caggese C."/>
            <person name="Calvi B.R."/>
            <person name="Bernardo de Carvalho A."/>
            <person name="Caspi A."/>
            <person name="Castrezana S."/>
            <person name="Celniker S.E."/>
            <person name="Chang J.L."/>
            <person name="Chapple C."/>
            <person name="Chatterji S."/>
            <person name="Chinwalla A."/>
            <person name="Civetta A."/>
            <person name="Clifton S.W."/>
            <person name="Comeron J.M."/>
            <person name="Costello J.C."/>
            <person name="Coyne J.A."/>
            <person name="Daub J."/>
            <person name="David R.G."/>
            <person name="Delcher A.L."/>
            <person name="Delehaunty K."/>
            <person name="Do C.B."/>
            <person name="Ebling H."/>
            <person name="Edwards K."/>
            <person name="Eickbush T."/>
            <person name="Evans J.D."/>
            <person name="Filipski A."/>
            <person name="Findeiss S."/>
            <person name="Freyhult E."/>
            <person name="Fulton L."/>
            <person name="Fulton R."/>
            <person name="Garcia A.C."/>
            <person name="Gardiner A."/>
            <person name="Garfield D.A."/>
            <person name="Garvin B.E."/>
            <person name="Gibson G."/>
            <person name="Gilbert D."/>
            <person name="Gnerre S."/>
            <person name="Godfrey J."/>
            <person name="Good R."/>
            <person name="Gotea V."/>
            <person name="Gravely B."/>
            <person name="Greenberg A.J."/>
            <person name="Griffiths-Jones S."/>
            <person name="Gross S."/>
            <person name="Guigo R."/>
            <person name="Gustafson E.A."/>
            <person name="Haerty W."/>
            <person name="Hahn M.W."/>
            <person name="Halligan D.L."/>
            <person name="Halpern A.L."/>
            <person name="Halter G.M."/>
            <person name="Han M.V."/>
            <person name="Heger A."/>
            <person name="Hillier L."/>
            <person name="Hinrichs A.S."/>
            <person name="Holmes I."/>
            <person name="Hoskins R.A."/>
            <person name="Hubisz M.J."/>
            <person name="Hultmark D."/>
            <person name="Huntley M.A."/>
            <person name="Jaffe D.B."/>
            <person name="Jagadeeshan S."/>
            <person name="Jeck W.R."/>
            <person name="Johnson J."/>
            <person name="Jones C.D."/>
            <person name="Jordan W.C."/>
            <person name="Karpen G.H."/>
            <person name="Kataoka E."/>
            <person name="Keightley P.D."/>
            <person name="Kheradpour P."/>
            <person name="Kirkness E.F."/>
            <person name="Koerich L.B."/>
            <person name="Kristiansen K."/>
            <person name="Kudrna D."/>
            <person name="Kulathinal R.J."/>
            <person name="Kumar S."/>
            <person name="Kwok R."/>
            <person name="Lander E."/>
            <person name="Langley C.H."/>
            <person name="Lapoint R."/>
            <person name="Lazzaro B.P."/>
            <person name="Lee S.J."/>
            <person name="Levesque L."/>
            <person name="Li R."/>
            <person name="Lin C.F."/>
            <person name="Lin M.F."/>
            <person name="Lindblad-Toh K."/>
            <person name="Llopart A."/>
            <person name="Long M."/>
            <person name="Low L."/>
            <person name="Lozovsky E."/>
            <person name="Lu J."/>
            <person name="Luo M."/>
            <person name="Machado C.A."/>
            <person name="Makalowski W."/>
            <person name="Marzo M."/>
            <person name="Matsuda M."/>
            <person name="Matzkin L."/>
            <person name="McAllister B."/>
            <person name="McBride C.S."/>
            <person name="McKernan B."/>
            <person name="McKernan K."/>
            <person name="Mendez-Lago M."/>
            <person name="Minx P."/>
            <person name="Mollenhauer M.U."/>
            <person name="Montooth K."/>
            <person name="Mount S.M."/>
            <person name="Mu X."/>
            <person name="Myers E."/>
            <person name="Negre B."/>
            <person name="Newfeld S."/>
            <person name="Nielsen R."/>
            <person name="Noor M.A."/>
            <person name="O'Grady P."/>
            <person name="Pachter L."/>
            <person name="Papaceit M."/>
            <person name="Parisi M.J."/>
            <person name="Parisi M."/>
            <person name="Parts L."/>
            <person name="Pedersen J.S."/>
            <person name="Pesole G."/>
            <person name="Phillippy A.M."/>
            <person name="Ponting C.P."/>
            <person name="Pop M."/>
            <person name="Porcelli D."/>
            <person name="Powell J.R."/>
            <person name="Prohaska S."/>
            <person name="Pruitt K."/>
            <person name="Puig M."/>
            <person name="Quesneville H."/>
            <person name="Ram K.R."/>
            <person name="Rand D."/>
            <person name="Rasmussen M.D."/>
            <person name="Reed L.K."/>
            <person name="Reenan R."/>
            <person name="Reily A."/>
            <person name="Remington K.A."/>
            <person name="Rieger T.T."/>
            <person name="Ritchie M.G."/>
            <person name="Robin C."/>
            <person name="Rogers Y.H."/>
            <person name="Rohde C."/>
            <person name="Rozas J."/>
            <person name="Rubenfield M.J."/>
            <person name="Ruiz A."/>
            <person name="Russo S."/>
            <person name="Salzberg S.L."/>
            <person name="Sanchez-Gracia A."/>
            <person name="Saranga D.J."/>
            <person name="Sato H."/>
            <person name="Schaeffer S.W."/>
            <person name="Schatz M.C."/>
            <person name="Schlenke T."/>
            <person name="Schwartz R."/>
            <person name="Segarra C."/>
            <person name="Singh R.S."/>
            <person name="Sirot L."/>
            <person name="Sirota M."/>
            <person name="Sisneros N.B."/>
            <person name="Smith C.D."/>
            <person name="Smith T.F."/>
            <person name="Spieth J."/>
            <person name="Stage D.E."/>
            <person name="Stark A."/>
            <person name="Stephan W."/>
            <person name="Strausberg R.L."/>
            <person name="Strempel S."/>
            <person name="Sturgill D."/>
            <person name="Sutton G."/>
            <person name="Sutton G.G."/>
            <person name="Tao W."/>
            <person name="Teichmann S."/>
            <person name="Tobari Y.N."/>
            <person name="Tomimura Y."/>
            <person name="Tsolas J.M."/>
            <person name="Valente V.L."/>
            <person name="Venter E."/>
            <person name="Venter J.C."/>
            <person name="Vicario S."/>
            <person name="Vieira F.G."/>
            <person name="Vilella A.J."/>
            <person name="Villasante A."/>
            <person name="Walenz B."/>
            <person name="Wang J."/>
            <person name="Wasserman M."/>
            <person name="Watts T."/>
            <person name="Wilson D."/>
            <person name="Wilson R.K."/>
            <person name="Wing R.A."/>
            <person name="Wolfner M.F."/>
            <person name="Wong A."/>
            <person name="Wong G.K."/>
            <person name="Wu C.I."/>
            <person name="Wu G."/>
            <person name="Yamamoto D."/>
            <person name="Yang H.P."/>
            <person name="Yang S.P."/>
            <person name="Yorke J.A."/>
            <person name="Yoshida K."/>
            <person name="Zdobnov E."/>
            <person name="Zhang P."/>
            <person name="Zhang Y."/>
            <person name="Zimin A.V."/>
            <person name="Baldwin J."/>
            <person name="Abdouelleil A."/>
            <person name="Abdulkadir J."/>
            <person name="Abebe A."/>
            <person name="Abera B."/>
            <person name="Abreu J."/>
            <person name="Acer S.C."/>
            <person name="Aftuck L."/>
            <person name="Alexander A."/>
            <person name="An P."/>
            <person name="Anderson E."/>
            <person name="Anderson S."/>
            <person name="Arachi H."/>
            <person name="Azer M."/>
            <person name="Bachantsang P."/>
            <person name="Barry A."/>
            <person name="Bayul T."/>
            <person name="Berlin A."/>
            <person name="Bessette D."/>
            <person name="Bloom T."/>
            <person name="Blye J."/>
            <person name="Boguslavskiy L."/>
            <person name="Bonnet C."/>
            <person name="Boukhgalter B."/>
            <person name="Bourzgui I."/>
            <person name="Brown A."/>
            <person name="Cahill P."/>
            <person name="Channer S."/>
            <person name="Cheshatsang Y."/>
            <person name="Chuda L."/>
            <person name="Citroen M."/>
            <person name="Collymore A."/>
            <person name="Cooke P."/>
            <person name="Costello M."/>
            <person name="D'Aco K."/>
            <person name="Daza R."/>
            <person name="De Haan G."/>
            <person name="DeGray S."/>
            <person name="DeMaso C."/>
            <person name="Dhargay N."/>
            <person name="Dooley K."/>
            <person name="Dooley E."/>
            <person name="Doricent M."/>
            <person name="Dorje P."/>
            <person name="Dorjee K."/>
            <person name="Dupes A."/>
            <person name="Elong R."/>
            <person name="Falk J."/>
            <person name="Farina A."/>
            <person name="Faro S."/>
            <person name="Ferguson D."/>
            <person name="Fisher S."/>
            <person name="Foley C.D."/>
            <person name="Franke A."/>
            <person name="Friedrich D."/>
            <person name="Gadbois L."/>
            <person name="Gearin G."/>
            <person name="Gearin C.R."/>
            <person name="Giannoukos G."/>
            <person name="Goode T."/>
            <person name="Graham J."/>
            <person name="Grandbois E."/>
            <person name="Grewal S."/>
            <person name="Gyaltsen K."/>
            <person name="Hafez N."/>
            <person name="Hagos B."/>
            <person name="Hall J."/>
            <person name="Henson C."/>
            <person name="Hollinger A."/>
            <person name="Honan T."/>
            <person name="Huard M.D."/>
            <person name="Hughes L."/>
            <person name="Hurhula B."/>
            <person name="Husby M.E."/>
            <person name="Kamat A."/>
            <person name="Kanga B."/>
            <person name="Kashin S."/>
            <person name="Khazanovich D."/>
            <person name="Kisner P."/>
            <person name="Lance K."/>
            <person name="Lara M."/>
            <person name="Lee W."/>
            <person name="Lennon N."/>
            <person name="Letendre F."/>
            <person name="LeVine R."/>
            <person name="Lipovsky A."/>
            <person name="Liu X."/>
            <person name="Liu J."/>
            <person name="Liu S."/>
            <person name="Lokyitsang T."/>
            <person name="Lokyitsang Y."/>
            <person name="Lubonja R."/>
            <person name="Lui A."/>
            <person name="MacDonald P."/>
            <person name="Magnisalis V."/>
            <person name="Maru K."/>
            <person name="Matthews C."/>
            <person name="McCusker W."/>
            <person name="McDonough S."/>
            <person name="Mehta T."/>
            <person name="Meldrim J."/>
            <person name="Meneus L."/>
            <person name="Mihai O."/>
            <person name="Mihalev A."/>
            <person name="Mihova T."/>
            <person name="Mittelman R."/>
            <person name="Mlenga V."/>
            <person name="Montmayeur A."/>
            <person name="Mulrain L."/>
            <person name="Navidi A."/>
            <person name="Naylor J."/>
            <person name="Negash T."/>
            <person name="Nguyen T."/>
            <person name="Nguyen N."/>
            <person name="Nicol R."/>
            <person name="Norbu C."/>
            <person name="Norbu N."/>
            <person name="Novod N."/>
            <person name="O'Neill B."/>
            <person name="Osman S."/>
            <person name="Markiewicz E."/>
            <person name="Oyono O.L."/>
            <person name="Patti C."/>
            <person name="Phunkhang P."/>
            <person name="Pierre F."/>
            <person name="Priest M."/>
            <person name="Raghuraman S."/>
            <person name="Rege F."/>
            <person name="Reyes R."/>
            <person name="Rise C."/>
            <person name="Rogov P."/>
            <person name="Ross K."/>
            <person name="Ryan E."/>
            <person name="Settipalli S."/>
            <person name="Shea T."/>
            <person name="Sherpa N."/>
            <person name="Shi L."/>
            <person name="Shih D."/>
            <person name="Sparrow T."/>
            <person name="Spaulding J."/>
            <person name="Stalker J."/>
            <person name="Stange-Thomann N."/>
            <person name="Stavropoulos S."/>
            <person name="Stone C."/>
            <person name="Strader C."/>
            <person name="Tesfaye S."/>
            <person name="Thomson T."/>
            <person name="Thoulutsang Y."/>
            <person name="Thoulutsang D."/>
            <person name="Topham K."/>
            <person name="Topping I."/>
            <person name="Tsamla T."/>
            <person name="Vassiliev H."/>
            <person name="Vo A."/>
            <person name="Wangchuk T."/>
            <person name="Wangdi T."/>
            <person name="Weiand M."/>
            <person name="Wilkinson J."/>
            <person name="Wilson A."/>
            <person name="Yadav S."/>
            <person name="Young G."/>
            <person name="Yu Q."/>
            <person name="Zembek L."/>
            <person name="Zhong D."/>
            <person name="Zimmer A."/>
            <person name="Zwirko Z."/>
            <person name="Jaffe D.B."/>
            <person name="Alvarez P."/>
            <person name="Brockman W."/>
            <person name="Butler J."/>
            <person name="Chin C."/>
            <person name="Gnerre S."/>
            <person name="Grabherr M."/>
            <person name="Kleber M."/>
            <person name="Mauceli E."/>
            <person name="MacCallum I."/>
        </authorList>
    </citation>
    <scope>NUCLEOTIDE SEQUENCE [LARGE SCALE GENOMIC DNA]</scope>
    <source>
        <strain evidence="3">Rob3c / Tucson 14021-0248.25</strain>
    </source>
</reference>
<dbReference type="Proteomes" id="UP000001292">
    <property type="component" value="Unassembled WGS sequence"/>
</dbReference>
<dbReference type="EMBL" id="CH480819">
    <property type="protein sequence ID" value="EDW53041.1"/>
    <property type="molecule type" value="Genomic_DNA"/>
</dbReference>
<dbReference type="HOGENOM" id="CLU_2500321_0_0_1"/>
<name>B4I0L0_DROSE</name>
<feature type="region of interest" description="Disordered" evidence="1">
    <location>
        <begin position="55"/>
        <end position="86"/>
    </location>
</feature>
<evidence type="ECO:0000313" key="2">
    <source>
        <dbReference type="EMBL" id="EDW53041.1"/>
    </source>
</evidence>
<keyword evidence="3" id="KW-1185">Reference proteome</keyword>
<organism evidence="3">
    <name type="scientific">Drosophila sechellia</name>
    <name type="common">Fruit fly</name>
    <dbReference type="NCBI Taxonomy" id="7238"/>
    <lineage>
        <taxon>Eukaryota</taxon>
        <taxon>Metazoa</taxon>
        <taxon>Ecdysozoa</taxon>
        <taxon>Arthropoda</taxon>
        <taxon>Hexapoda</taxon>
        <taxon>Insecta</taxon>
        <taxon>Pterygota</taxon>
        <taxon>Neoptera</taxon>
        <taxon>Endopterygota</taxon>
        <taxon>Diptera</taxon>
        <taxon>Brachycera</taxon>
        <taxon>Muscomorpha</taxon>
        <taxon>Ephydroidea</taxon>
        <taxon>Drosophilidae</taxon>
        <taxon>Drosophila</taxon>
        <taxon>Sophophora</taxon>
    </lineage>
</organism>
<dbReference type="AlphaFoldDB" id="B4I0L0"/>
<evidence type="ECO:0000313" key="3">
    <source>
        <dbReference type="Proteomes" id="UP000001292"/>
    </source>
</evidence>
<proteinExistence type="predicted"/>
<sequence>MPPMIHFVCVLQLVGHKRSIGMDASWHHQLPLTRHQFVGMESVKRTYATALRYHDQPIVEQQAQPATPDPHPAARHAPQPVPSPHP</sequence>
<evidence type="ECO:0000256" key="1">
    <source>
        <dbReference type="SAM" id="MobiDB-lite"/>
    </source>
</evidence>
<protein>
    <submittedName>
        <fullName evidence="2">GM12625</fullName>
    </submittedName>
</protein>